<evidence type="ECO:0000313" key="3">
    <source>
        <dbReference type="Proteomes" id="UP000622166"/>
    </source>
</evidence>
<dbReference type="Proteomes" id="UP000622166">
    <property type="component" value="Unassembled WGS sequence"/>
</dbReference>
<feature type="compositionally biased region" description="Gly residues" evidence="1">
    <location>
        <begin position="114"/>
        <end position="124"/>
    </location>
</feature>
<feature type="region of interest" description="Disordered" evidence="1">
    <location>
        <begin position="114"/>
        <end position="145"/>
    </location>
</feature>
<gene>
    <name evidence="2" type="ORF">GCM10010365_74790</name>
</gene>
<dbReference type="AlphaFoldDB" id="A0A918QFC4"/>
<protein>
    <submittedName>
        <fullName evidence="2">Uncharacterized protein</fullName>
    </submittedName>
</protein>
<accession>A0A918QFC4</accession>
<feature type="region of interest" description="Disordered" evidence="1">
    <location>
        <begin position="68"/>
        <end position="92"/>
    </location>
</feature>
<keyword evidence="3" id="KW-1185">Reference proteome</keyword>
<sequence>MGEDGGQGVGAVGGAGDADVAVAGEQLAGACAGGCGEVARGRGGLERLACDVQLEAAAQEVGGADVEVGEVGRSVGPQGGEEGATGDAGDDADAVEEIAVVKGAQAAEVEGCGAGAAAGQGEAEGAGHEREPLRGTGTERWGRMA</sequence>
<reference evidence="2" key="1">
    <citation type="journal article" date="2014" name="Int. J. Syst. Evol. Microbiol.">
        <title>Complete genome sequence of Corynebacterium casei LMG S-19264T (=DSM 44701T), isolated from a smear-ripened cheese.</title>
        <authorList>
            <consortium name="US DOE Joint Genome Institute (JGI-PGF)"/>
            <person name="Walter F."/>
            <person name="Albersmeier A."/>
            <person name="Kalinowski J."/>
            <person name="Ruckert C."/>
        </authorList>
    </citation>
    <scope>NUCLEOTIDE SEQUENCE</scope>
    <source>
        <strain evidence="2">JCM 4815</strain>
    </source>
</reference>
<organism evidence="2 3">
    <name type="scientific">Streptomyces poonensis</name>
    <dbReference type="NCBI Taxonomy" id="68255"/>
    <lineage>
        <taxon>Bacteria</taxon>
        <taxon>Bacillati</taxon>
        <taxon>Actinomycetota</taxon>
        <taxon>Actinomycetes</taxon>
        <taxon>Kitasatosporales</taxon>
        <taxon>Streptomycetaceae</taxon>
        <taxon>Streptomyces</taxon>
    </lineage>
</organism>
<comment type="caution">
    <text evidence="2">The sequence shown here is derived from an EMBL/GenBank/DDBJ whole genome shotgun (WGS) entry which is preliminary data.</text>
</comment>
<evidence type="ECO:0000313" key="2">
    <source>
        <dbReference type="EMBL" id="GGZ43189.1"/>
    </source>
</evidence>
<reference evidence="2" key="2">
    <citation type="submission" date="2020-09" db="EMBL/GenBank/DDBJ databases">
        <authorList>
            <person name="Sun Q."/>
            <person name="Ohkuma M."/>
        </authorList>
    </citation>
    <scope>NUCLEOTIDE SEQUENCE</scope>
    <source>
        <strain evidence="2">JCM 4815</strain>
    </source>
</reference>
<proteinExistence type="predicted"/>
<dbReference type="EMBL" id="BMVW01000029">
    <property type="protein sequence ID" value="GGZ43189.1"/>
    <property type="molecule type" value="Genomic_DNA"/>
</dbReference>
<evidence type="ECO:0000256" key="1">
    <source>
        <dbReference type="SAM" id="MobiDB-lite"/>
    </source>
</evidence>
<name>A0A918QFC4_9ACTN</name>